<dbReference type="PANTHER" id="PTHR30027">
    <property type="entry name" value="RIBOSOMAL RNA SMALL SUBUNIT METHYLTRANSFERASE E"/>
    <property type="match status" value="1"/>
</dbReference>
<dbReference type="Proteomes" id="UP001312908">
    <property type="component" value="Unassembled WGS sequence"/>
</dbReference>
<dbReference type="InterPro" id="IPR006700">
    <property type="entry name" value="RsmE"/>
</dbReference>
<keyword evidence="5 12" id="KW-0963">Cytoplasm</keyword>
<evidence type="ECO:0000256" key="5">
    <source>
        <dbReference type="ARBA" id="ARBA00022490"/>
    </source>
</evidence>
<dbReference type="Pfam" id="PF04452">
    <property type="entry name" value="Methyltrans_RNA"/>
    <property type="match status" value="1"/>
</dbReference>
<dbReference type="InterPro" id="IPR015947">
    <property type="entry name" value="PUA-like_sf"/>
</dbReference>
<evidence type="ECO:0000256" key="2">
    <source>
        <dbReference type="ARBA" id="ARBA00005528"/>
    </source>
</evidence>
<comment type="similarity">
    <text evidence="2 12">Belongs to the RNA methyltransferase RsmE family.</text>
</comment>
<dbReference type="RefSeq" id="WP_394820018.1">
    <property type="nucleotide sequence ID" value="NZ_JAWJZY010000003.1"/>
</dbReference>
<comment type="catalytic activity">
    <reaction evidence="11 12">
        <text>uridine(1498) in 16S rRNA + S-adenosyl-L-methionine = N(3)-methyluridine(1498) in 16S rRNA + S-adenosyl-L-homocysteine + H(+)</text>
        <dbReference type="Rhea" id="RHEA:42920"/>
        <dbReference type="Rhea" id="RHEA-COMP:10283"/>
        <dbReference type="Rhea" id="RHEA-COMP:10284"/>
        <dbReference type="ChEBI" id="CHEBI:15378"/>
        <dbReference type="ChEBI" id="CHEBI:57856"/>
        <dbReference type="ChEBI" id="CHEBI:59789"/>
        <dbReference type="ChEBI" id="CHEBI:65315"/>
        <dbReference type="ChEBI" id="CHEBI:74502"/>
        <dbReference type="EC" id="2.1.1.193"/>
    </reaction>
</comment>
<dbReference type="InterPro" id="IPR046886">
    <property type="entry name" value="RsmE_MTase_dom"/>
</dbReference>
<dbReference type="EMBL" id="JAWJZY010000003">
    <property type="protein sequence ID" value="MEE8659172.1"/>
    <property type="molecule type" value="Genomic_DNA"/>
</dbReference>
<dbReference type="SUPFAM" id="SSF75217">
    <property type="entry name" value="alpha/beta knot"/>
    <property type="match status" value="1"/>
</dbReference>
<dbReference type="InterPro" id="IPR029028">
    <property type="entry name" value="Alpha/beta_knot_MTases"/>
</dbReference>
<keyword evidence="16" id="KW-1185">Reference proteome</keyword>
<evidence type="ECO:0000259" key="14">
    <source>
        <dbReference type="Pfam" id="PF20260"/>
    </source>
</evidence>
<evidence type="ECO:0000256" key="3">
    <source>
        <dbReference type="ARBA" id="ARBA00012328"/>
    </source>
</evidence>
<evidence type="ECO:0000256" key="12">
    <source>
        <dbReference type="PIRNR" id="PIRNR015601"/>
    </source>
</evidence>
<evidence type="ECO:0000256" key="8">
    <source>
        <dbReference type="ARBA" id="ARBA00022679"/>
    </source>
</evidence>
<proteinExistence type="inferred from homology"/>
<sequence>MKDSPRVFVPQSEKSFSPGLEERLDPAQAHYLGTVMRLTSGDEVRIFNAGDGEWSAEINVIRRGECRIVLSSCLRPGLMAGETHGATLAFALLKRDATDLVIRMGTELGVRHFIPLVTERTNTHRANLSRLSAIAIEAVEQCERLDIPEIAPITPLTSFLQSRPAGMPVVVGLERSNAPFPTRILPSYVFLVGPEGGFSDREVSELKNLNDVCAISLGETVLRADTAAIAGLSALSIVAQNA</sequence>
<dbReference type="Gene3D" id="3.40.1280.10">
    <property type="match status" value="1"/>
</dbReference>
<feature type="domain" description="Ribosomal RNA small subunit methyltransferase E PUA-like" evidence="14">
    <location>
        <begin position="24"/>
        <end position="70"/>
    </location>
</feature>
<evidence type="ECO:0000256" key="1">
    <source>
        <dbReference type="ARBA" id="ARBA00004496"/>
    </source>
</evidence>
<dbReference type="InterPro" id="IPR046887">
    <property type="entry name" value="RsmE_PUA-like"/>
</dbReference>
<evidence type="ECO:0000256" key="11">
    <source>
        <dbReference type="ARBA" id="ARBA00047944"/>
    </source>
</evidence>
<evidence type="ECO:0000256" key="9">
    <source>
        <dbReference type="ARBA" id="ARBA00022691"/>
    </source>
</evidence>
<comment type="subcellular location">
    <subcellularLocation>
        <location evidence="1 12">Cytoplasm</location>
    </subcellularLocation>
</comment>
<organism evidence="15 16">
    <name type="scientific">Sorlinia euscelidii</name>
    <dbReference type="NCBI Taxonomy" id="3081148"/>
    <lineage>
        <taxon>Bacteria</taxon>
        <taxon>Pseudomonadati</taxon>
        <taxon>Pseudomonadota</taxon>
        <taxon>Alphaproteobacteria</taxon>
        <taxon>Acetobacterales</taxon>
        <taxon>Acetobacteraceae</taxon>
        <taxon>Sorlinia</taxon>
    </lineage>
</organism>
<feature type="domain" description="Ribosomal RNA small subunit methyltransferase E methyltransferase" evidence="13">
    <location>
        <begin position="86"/>
        <end position="235"/>
    </location>
</feature>
<dbReference type="NCBIfam" id="TIGR00046">
    <property type="entry name" value="RsmE family RNA methyltransferase"/>
    <property type="match status" value="1"/>
</dbReference>
<dbReference type="PIRSF" id="PIRSF015601">
    <property type="entry name" value="MTase_slr0722"/>
    <property type="match status" value="1"/>
</dbReference>
<gene>
    <name evidence="15" type="ORF">DOFOFD_09115</name>
</gene>
<dbReference type="InterPro" id="IPR029026">
    <property type="entry name" value="tRNA_m1G_MTases_N"/>
</dbReference>
<evidence type="ECO:0000313" key="15">
    <source>
        <dbReference type="EMBL" id="MEE8659172.1"/>
    </source>
</evidence>
<name>A0ABU7U5J5_9PROT</name>
<comment type="caution">
    <text evidence="15">The sequence shown here is derived from an EMBL/GenBank/DDBJ whole genome shotgun (WGS) entry which is preliminary data.</text>
</comment>
<dbReference type="EC" id="2.1.1.193" evidence="3 12"/>
<keyword evidence="7 12" id="KW-0489">Methyltransferase</keyword>
<keyword evidence="9 12" id="KW-0949">S-adenosyl-L-methionine</keyword>
<keyword evidence="6 12" id="KW-0698">rRNA processing</keyword>
<evidence type="ECO:0000256" key="4">
    <source>
        <dbReference type="ARBA" id="ARBA00013673"/>
    </source>
</evidence>
<evidence type="ECO:0000256" key="6">
    <source>
        <dbReference type="ARBA" id="ARBA00022552"/>
    </source>
</evidence>
<protein>
    <recommendedName>
        <fullName evidence="4 12">Ribosomal RNA small subunit methyltransferase E</fullName>
        <ecNumber evidence="3 12">2.1.1.193</ecNumber>
    </recommendedName>
</protein>
<evidence type="ECO:0000313" key="16">
    <source>
        <dbReference type="Proteomes" id="UP001312908"/>
    </source>
</evidence>
<evidence type="ECO:0000259" key="13">
    <source>
        <dbReference type="Pfam" id="PF04452"/>
    </source>
</evidence>
<accession>A0ABU7U5J5</accession>
<evidence type="ECO:0000256" key="7">
    <source>
        <dbReference type="ARBA" id="ARBA00022603"/>
    </source>
</evidence>
<dbReference type="Gene3D" id="2.40.240.20">
    <property type="entry name" value="Hypothetical PUA domain-like, domain 1"/>
    <property type="match status" value="1"/>
</dbReference>
<dbReference type="Pfam" id="PF20260">
    <property type="entry name" value="PUA_4"/>
    <property type="match status" value="1"/>
</dbReference>
<keyword evidence="8 12" id="KW-0808">Transferase</keyword>
<reference evidence="15 16" key="1">
    <citation type="submission" date="2023-10" db="EMBL/GenBank/DDBJ databases">
        <title>Sorlinia euscelidii gen. nov., sp. nov., an acetic acid bacteria isolated from the gut of Euscelidius variegatus emitter.</title>
        <authorList>
            <person name="Michoud G."/>
            <person name="Marasco R."/>
            <person name="Seferji K."/>
            <person name="Gonella E."/>
            <person name="Garuglieri E."/>
            <person name="Alma A."/>
            <person name="Mapelli F."/>
            <person name="Borin S."/>
            <person name="Daffonchio D."/>
            <person name="Crotti E."/>
        </authorList>
    </citation>
    <scope>NUCLEOTIDE SEQUENCE [LARGE SCALE GENOMIC DNA]</scope>
    <source>
        <strain evidence="15 16">EV16P</strain>
    </source>
</reference>
<evidence type="ECO:0000256" key="10">
    <source>
        <dbReference type="ARBA" id="ARBA00025699"/>
    </source>
</evidence>
<dbReference type="PANTHER" id="PTHR30027:SF3">
    <property type="entry name" value="16S RRNA (URACIL(1498)-N(3))-METHYLTRANSFERASE"/>
    <property type="match status" value="1"/>
</dbReference>
<comment type="function">
    <text evidence="10 12">Specifically methylates the N3 position of the uracil ring of uridine 1498 (m3U1498) in 16S rRNA. Acts on the fully assembled 30S ribosomal subunit.</text>
</comment>
<dbReference type="SUPFAM" id="SSF88697">
    <property type="entry name" value="PUA domain-like"/>
    <property type="match status" value="1"/>
</dbReference>
<dbReference type="CDD" id="cd18084">
    <property type="entry name" value="RsmE-like"/>
    <property type="match status" value="1"/>
</dbReference>